<keyword evidence="5" id="KW-1185">Reference proteome</keyword>
<evidence type="ECO:0000256" key="3">
    <source>
        <dbReference type="SAM" id="MobiDB-lite"/>
    </source>
</evidence>
<proteinExistence type="predicted"/>
<reference evidence="4 5" key="1">
    <citation type="journal article" date="2017" name="Gigascience">
        <title>Draft genome of the honey bee ectoparasitic mite, Tropilaelaps mercedesae, is shaped by the parasitic life history.</title>
        <authorList>
            <person name="Dong X."/>
            <person name="Armstrong S.D."/>
            <person name="Xia D."/>
            <person name="Makepeace B.L."/>
            <person name="Darby A.C."/>
            <person name="Kadowaki T."/>
        </authorList>
    </citation>
    <scope>NUCLEOTIDE SEQUENCE [LARGE SCALE GENOMIC DNA]</scope>
    <source>
        <strain evidence="4">Wuxi-XJTLU</strain>
    </source>
</reference>
<evidence type="ECO:0000256" key="2">
    <source>
        <dbReference type="PROSITE-ProRule" id="PRU00497"/>
    </source>
</evidence>
<dbReference type="Pfam" id="PF00379">
    <property type="entry name" value="Chitin_bind_4"/>
    <property type="match status" value="1"/>
</dbReference>
<comment type="caution">
    <text evidence="4">The sequence shown here is derived from an EMBL/GenBank/DDBJ whole genome shotgun (WGS) entry which is preliminary data.</text>
</comment>
<feature type="region of interest" description="Disordered" evidence="3">
    <location>
        <begin position="1"/>
        <end position="23"/>
    </location>
</feature>
<organism evidence="4 5">
    <name type="scientific">Tropilaelaps mercedesae</name>
    <dbReference type="NCBI Taxonomy" id="418985"/>
    <lineage>
        <taxon>Eukaryota</taxon>
        <taxon>Metazoa</taxon>
        <taxon>Ecdysozoa</taxon>
        <taxon>Arthropoda</taxon>
        <taxon>Chelicerata</taxon>
        <taxon>Arachnida</taxon>
        <taxon>Acari</taxon>
        <taxon>Parasitiformes</taxon>
        <taxon>Mesostigmata</taxon>
        <taxon>Gamasina</taxon>
        <taxon>Dermanyssoidea</taxon>
        <taxon>Laelapidae</taxon>
        <taxon>Tropilaelaps</taxon>
    </lineage>
</organism>
<accession>A0A1V9XSF1</accession>
<dbReference type="OrthoDB" id="7394989at2759"/>
<dbReference type="InterPro" id="IPR051217">
    <property type="entry name" value="Insect_Cuticle_Struc_Prot"/>
</dbReference>
<gene>
    <name evidence="4" type="ORF">BIW11_00608</name>
</gene>
<name>A0A1V9XSF1_9ACAR</name>
<dbReference type="AlphaFoldDB" id="A0A1V9XSF1"/>
<dbReference type="GO" id="GO:0031012">
    <property type="term" value="C:extracellular matrix"/>
    <property type="evidence" value="ECO:0007669"/>
    <property type="project" value="TreeGrafter"/>
</dbReference>
<dbReference type="PANTHER" id="PTHR12236:SF75">
    <property type="entry name" value="CUTICULAR PROTEIN 62BB, ISOFORM A"/>
    <property type="match status" value="1"/>
</dbReference>
<dbReference type="PROSITE" id="PS51155">
    <property type="entry name" value="CHIT_BIND_RR_2"/>
    <property type="match status" value="1"/>
</dbReference>
<sequence>MLSSASARGPHGGHHWGSSSVNHHQDDHGNFDFAYDIKDCYGNVNGRKEKRSHGHVVGSYYLGDVDGRHRIVHYIAEKHGFRAEVKTNEHCTKTSHPAAVSYHSGNGKHLPSGHHYGHHHCHGAGHYGYGEKRGDYGGPHYDDDYSRHDGPYHGKMHHYGYHDKKRSFNHYGYPH</sequence>
<dbReference type="GO" id="GO:0005615">
    <property type="term" value="C:extracellular space"/>
    <property type="evidence" value="ECO:0007669"/>
    <property type="project" value="TreeGrafter"/>
</dbReference>
<dbReference type="Proteomes" id="UP000192247">
    <property type="component" value="Unassembled WGS sequence"/>
</dbReference>
<evidence type="ECO:0000313" key="4">
    <source>
        <dbReference type="EMBL" id="OQR76363.1"/>
    </source>
</evidence>
<protein>
    <submittedName>
        <fullName evidence="4">Adult-specific rigid cuticular protein 15.7-like</fullName>
    </submittedName>
</protein>
<keyword evidence="1 2" id="KW-0193">Cuticle</keyword>
<dbReference type="PANTHER" id="PTHR12236">
    <property type="entry name" value="STRUCTURAL CONTITUENT OF CUTICLE"/>
    <property type="match status" value="1"/>
</dbReference>
<dbReference type="InParanoid" id="A0A1V9XSF1"/>
<dbReference type="FunCoup" id="A0A1V9XSF1">
    <property type="interactions" value="59"/>
</dbReference>
<dbReference type="EMBL" id="MNPL01004909">
    <property type="protein sequence ID" value="OQR76363.1"/>
    <property type="molecule type" value="Genomic_DNA"/>
</dbReference>
<evidence type="ECO:0000256" key="1">
    <source>
        <dbReference type="ARBA" id="ARBA00022460"/>
    </source>
</evidence>
<dbReference type="GO" id="GO:0042302">
    <property type="term" value="F:structural constituent of cuticle"/>
    <property type="evidence" value="ECO:0007669"/>
    <property type="project" value="UniProtKB-UniRule"/>
</dbReference>
<evidence type="ECO:0000313" key="5">
    <source>
        <dbReference type="Proteomes" id="UP000192247"/>
    </source>
</evidence>
<dbReference type="InterPro" id="IPR000618">
    <property type="entry name" value="Insect_cuticle"/>
</dbReference>